<evidence type="ECO:0000256" key="2">
    <source>
        <dbReference type="ARBA" id="ARBA00013064"/>
    </source>
</evidence>
<dbReference type="EMBL" id="ML994616">
    <property type="protein sequence ID" value="KAF2191974.1"/>
    <property type="molecule type" value="Genomic_DNA"/>
</dbReference>
<evidence type="ECO:0000259" key="6">
    <source>
        <dbReference type="PROSITE" id="PS50054"/>
    </source>
</evidence>
<dbReference type="SUPFAM" id="SSF52799">
    <property type="entry name" value="(Phosphotyrosine protein) phosphatases II"/>
    <property type="match status" value="1"/>
</dbReference>
<evidence type="ECO:0000256" key="4">
    <source>
        <dbReference type="ARBA" id="ARBA00022912"/>
    </source>
</evidence>
<evidence type="ECO:0000256" key="1">
    <source>
        <dbReference type="ARBA" id="ARBA00008601"/>
    </source>
</evidence>
<keyword evidence="9" id="KW-1185">Reference proteome</keyword>
<dbReference type="PANTHER" id="PTHR10159">
    <property type="entry name" value="DUAL SPECIFICITY PROTEIN PHOSPHATASE"/>
    <property type="match status" value="1"/>
</dbReference>
<evidence type="ECO:0000313" key="8">
    <source>
        <dbReference type="EMBL" id="KAF2191974.1"/>
    </source>
</evidence>
<evidence type="ECO:0000313" key="9">
    <source>
        <dbReference type="Proteomes" id="UP000800200"/>
    </source>
</evidence>
<dbReference type="PROSITE" id="PS50056">
    <property type="entry name" value="TYR_PHOSPHATASE_2"/>
    <property type="match status" value="1"/>
</dbReference>
<dbReference type="Pfam" id="PF00782">
    <property type="entry name" value="DSPc"/>
    <property type="match status" value="1"/>
</dbReference>
<dbReference type="GO" id="GO:0017017">
    <property type="term" value="F:MAP kinase tyrosine/serine/threonine phosphatase activity"/>
    <property type="evidence" value="ECO:0007669"/>
    <property type="project" value="TreeGrafter"/>
</dbReference>
<dbReference type="GO" id="GO:0005737">
    <property type="term" value="C:cytoplasm"/>
    <property type="evidence" value="ECO:0007669"/>
    <property type="project" value="TreeGrafter"/>
</dbReference>
<dbReference type="AlphaFoldDB" id="A0A6A6EK12"/>
<accession>A0A6A6EK12</accession>
<feature type="domain" description="Tyrosine specific protein phosphatases" evidence="7">
    <location>
        <begin position="69"/>
        <end position="127"/>
    </location>
</feature>
<dbReference type="PANTHER" id="PTHR10159:SF519">
    <property type="entry name" value="DUAL SPECIFICITY PROTEIN PHOSPHATASE MPK3"/>
    <property type="match status" value="1"/>
</dbReference>
<protein>
    <recommendedName>
        <fullName evidence="2">protein-tyrosine-phosphatase</fullName>
        <ecNumber evidence="2">3.1.3.48</ecNumber>
    </recommendedName>
</protein>
<dbReference type="GO" id="GO:0033550">
    <property type="term" value="F:MAP kinase tyrosine phosphatase activity"/>
    <property type="evidence" value="ECO:0007669"/>
    <property type="project" value="TreeGrafter"/>
</dbReference>
<dbReference type="GO" id="GO:0008330">
    <property type="term" value="F:protein tyrosine/threonine phosphatase activity"/>
    <property type="evidence" value="ECO:0007669"/>
    <property type="project" value="TreeGrafter"/>
</dbReference>
<evidence type="ECO:0000259" key="7">
    <source>
        <dbReference type="PROSITE" id="PS50056"/>
    </source>
</evidence>
<organism evidence="8 9">
    <name type="scientific">Zopfia rhizophila CBS 207.26</name>
    <dbReference type="NCBI Taxonomy" id="1314779"/>
    <lineage>
        <taxon>Eukaryota</taxon>
        <taxon>Fungi</taxon>
        <taxon>Dikarya</taxon>
        <taxon>Ascomycota</taxon>
        <taxon>Pezizomycotina</taxon>
        <taxon>Dothideomycetes</taxon>
        <taxon>Dothideomycetes incertae sedis</taxon>
        <taxon>Zopfiaceae</taxon>
        <taxon>Zopfia</taxon>
    </lineage>
</organism>
<evidence type="ECO:0000256" key="3">
    <source>
        <dbReference type="ARBA" id="ARBA00022801"/>
    </source>
</evidence>
<dbReference type="InterPro" id="IPR020422">
    <property type="entry name" value="TYR_PHOSPHATASE_DUAL_dom"/>
</dbReference>
<evidence type="ECO:0000256" key="5">
    <source>
        <dbReference type="SAM" id="SignalP"/>
    </source>
</evidence>
<dbReference type="OrthoDB" id="10252009at2759"/>
<dbReference type="GO" id="GO:0043409">
    <property type="term" value="P:negative regulation of MAPK cascade"/>
    <property type="evidence" value="ECO:0007669"/>
    <property type="project" value="TreeGrafter"/>
</dbReference>
<reference evidence="8" key="1">
    <citation type="journal article" date="2020" name="Stud. Mycol.">
        <title>101 Dothideomycetes genomes: a test case for predicting lifestyles and emergence of pathogens.</title>
        <authorList>
            <person name="Haridas S."/>
            <person name="Albert R."/>
            <person name="Binder M."/>
            <person name="Bloem J."/>
            <person name="Labutti K."/>
            <person name="Salamov A."/>
            <person name="Andreopoulos B."/>
            <person name="Baker S."/>
            <person name="Barry K."/>
            <person name="Bills G."/>
            <person name="Bluhm B."/>
            <person name="Cannon C."/>
            <person name="Castanera R."/>
            <person name="Culley D."/>
            <person name="Daum C."/>
            <person name="Ezra D."/>
            <person name="Gonzalez J."/>
            <person name="Henrissat B."/>
            <person name="Kuo A."/>
            <person name="Liang C."/>
            <person name="Lipzen A."/>
            <person name="Lutzoni F."/>
            <person name="Magnuson J."/>
            <person name="Mondo S."/>
            <person name="Nolan M."/>
            <person name="Ohm R."/>
            <person name="Pangilinan J."/>
            <person name="Park H.-J."/>
            <person name="Ramirez L."/>
            <person name="Alfaro M."/>
            <person name="Sun H."/>
            <person name="Tritt A."/>
            <person name="Yoshinaga Y."/>
            <person name="Zwiers L.-H."/>
            <person name="Turgeon B."/>
            <person name="Goodwin S."/>
            <person name="Spatafora J."/>
            <person name="Crous P."/>
            <person name="Grigoriev I."/>
        </authorList>
    </citation>
    <scope>NUCLEOTIDE SEQUENCE</scope>
    <source>
        <strain evidence="8">CBS 207.26</strain>
    </source>
</reference>
<dbReference type="Proteomes" id="UP000800200">
    <property type="component" value="Unassembled WGS sequence"/>
</dbReference>
<keyword evidence="4" id="KW-0904">Protein phosphatase</keyword>
<name>A0A6A6EK12_9PEZI</name>
<feature type="domain" description="Tyrosine-protein phosphatase" evidence="6">
    <location>
        <begin position="9"/>
        <end position="149"/>
    </location>
</feature>
<gene>
    <name evidence="8" type="ORF">K469DRAFT_696044</name>
</gene>
<dbReference type="SMART" id="SM00195">
    <property type="entry name" value="DSPc"/>
    <property type="match status" value="1"/>
</dbReference>
<comment type="similarity">
    <text evidence="1">Belongs to the protein-tyrosine phosphatase family. Non-receptor class dual specificity subfamily.</text>
</comment>
<dbReference type="InterPro" id="IPR000340">
    <property type="entry name" value="Dual-sp_phosphatase_cat-dom"/>
</dbReference>
<keyword evidence="5" id="KW-0732">Signal</keyword>
<proteinExistence type="inferred from homology"/>
<dbReference type="InterPro" id="IPR029021">
    <property type="entry name" value="Prot-tyrosine_phosphatase-like"/>
</dbReference>
<feature type="signal peptide" evidence="5">
    <location>
        <begin position="1"/>
        <end position="25"/>
    </location>
</feature>
<keyword evidence="3" id="KW-0378">Hydrolase</keyword>
<dbReference type="Gene3D" id="3.90.190.10">
    <property type="entry name" value="Protein tyrosine phosphatase superfamily"/>
    <property type="match status" value="1"/>
</dbReference>
<sequence length="167" mass="18555">MAKKKRKSAACIISGLLYLGPVSVTSNKEYLETEGITHILSIGKSPPQKFDSISYHRLGLLDDEGADIKPVIEKACEIVDDAMKRNERVLVHCSAAISRSPTVVTGYLIGRRGMMLRESLKVLVEGREVVQPNPGFLRQLAEMEREVFGEVTVKAEELEGKKLRECL</sequence>
<dbReference type="PROSITE" id="PS50054">
    <property type="entry name" value="TYR_PHOSPHATASE_DUAL"/>
    <property type="match status" value="1"/>
</dbReference>
<dbReference type="CDD" id="cd14498">
    <property type="entry name" value="DSP"/>
    <property type="match status" value="1"/>
</dbReference>
<feature type="chain" id="PRO_5025355811" description="protein-tyrosine-phosphatase" evidence="5">
    <location>
        <begin position="26"/>
        <end position="167"/>
    </location>
</feature>
<dbReference type="EC" id="3.1.3.48" evidence="2"/>
<dbReference type="InterPro" id="IPR000387">
    <property type="entry name" value="Tyr_Pase_dom"/>
</dbReference>